<organism evidence="1 2">
    <name type="scientific">Romanomermis culicivorax</name>
    <name type="common">Nematode worm</name>
    <dbReference type="NCBI Taxonomy" id="13658"/>
    <lineage>
        <taxon>Eukaryota</taxon>
        <taxon>Metazoa</taxon>
        <taxon>Ecdysozoa</taxon>
        <taxon>Nematoda</taxon>
        <taxon>Enoplea</taxon>
        <taxon>Dorylaimia</taxon>
        <taxon>Mermithida</taxon>
        <taxon>Mermithoidea</taxon>
        <taxon>Mermithidae</taxon>
        <taxon>Romanomermis</taxon>
    </lineage>
</organism>
<keyword evidence="1" id="KW-1185">Reference proteome</keyword>
<name>A0A915HFI4_ROMCU</name>
<evidence type="ECO:0000313" key="2">
    <source>
        <dbReference type="WBParaSite" id="nRc.2.0.1.t00410-RA"/>
    </source>
</evidence>
<protein>
    <submittedName>
        <fullName evidence="2">Uncharacterized protein</fullName>
    </submittedName>
</protein>
<proteinExistence type="predicted"/>
<sequence>MFEQLMWQPIAFYQLRTCKQHRGESTSEFLSQLQTLQGDCKYDNFNANTNLAYTLTQNCYWQDTQKWLFSLHAAMLDIYVNIMQAA</sequence>
<dbReference type="Proteomes" id="UP000887565">
    <property type="component" value="Unplaced"/>
</dbReference>
<reference evidence="2" key="1">
    <citation type="submission" date="2022-11" db="UniProtKB">
        <authorList>
            <consortium name="WormBaseParasite"/>
        </authorList>
    </citation>
    <scope>IDENTIFICATION</scope>
</reference>
<accession>A0A915HFI4</accession>
<dbReference type="WBParaSite" id="nRc.2.0.1.t00410-RA">
    <property type="protein sequence ID" value="nRc.2.0.1.t00410-RA"/>
    <property type="gene ID" value="nRc.2.0.1.g00410"/>
</dbReference>
<evidence type="ECO:0000313" key="1">
    <source>
        <dbReference type="Proteomes" id="UP000887565"/>
    </source>
</evidence>
<dbReference type="AlphaFoldDB" id="A0A915HFI4"/>